<dbReference type="PROSITE" id="PS50969">
    <property type="entry name" value="FCP1"/>
    <property type="match status" value="1"/>
</dbReference>
<evidence type="ECO:0000256" key="1">
    <source>
        <dbReference type="ARBA" id="ARBA00001946"/>
    </source>
</evidence>
<comment type="cofactor">
    <cofactor evidence="1">
        <name>Mg(2+)</name>
        <dbReference type="ChEBI" id="CHEBI:18420"/>
    </cofactor>
</comment>
<proteinExistence type="predicted"/>
<keyword evidence="4" id="KW-0479">Metal-binding</keyword>
<evidence type="ECO:0000256" key="6">
    <source>
        <dbReference type="ARBA" id="ARBA00022842"/>
    </source>
</evidence>
<dbReference type="SMART" id="SM00213">
    <property type="entry name" value="UBQ"/>
    <property type="match status" value="1"/>
</dbReference>
<keyword evidence="5" id="KW-0378">Hydrolase</keyword>
<dbReference type="Pfam" id="PF00240">
    <property type="entry name" value="ubiquitin"/>
    <property type="match status" value="1"/>
</dbReference>
<reference evidence="14 15" key="1">
    <citation type="journal article" date="2024" name="Nat. Commun.">
        <title>Phylogenomics reveals the evolutionary origins of lichenization in chlorophyte algae.</title>
        <authorList>
            <person name="Puginier C."/>
            <person name="Libourel C."/>
            <person name="Otte J."/>
            <person name="Skaloud P."/>
            <person name="Haon M."/>
            <person name="Grisel S."/>
            <person name="Petersen M."/>
            <person name="Berrin J.G."/>
            <person name="Delaux P.M."/>
            <person name="Dal Grande F."/>
            <person name="Keller J."/>
        </authorList>
    </citation>
    <scope>NUCLEOTIDE SEQUENCE [LARGE SCALE GENOMIC DNA]</scope>
    <source>
        <strain evidence="14 15">SAG 216-7</strain>
    </source>
</reference>
<dbReference type="InterPro" id="IPR036412">
    <property type="entry name" value="HAD-like_sf"/>
</dbReference>
<dbReference type="PANTHER" id="PTHR48493">
    <property type="entry name" value="UBIQUITIN-LIKE DOMAIN-CONTAINING CTD PHOSPHATASE 1"/>
    <property type="match status" value="1"/>
</dbReference>
<comment type="caution">
    <text evidence="14">The sequence shown here is derived from an EMBL/GenBank/DDBJ whole genome shotgun (WGS) entry which is preliminary data.</text>
</comment>
<dbReference type="CDD" id="cd01813">
    <property type="entry name" value="Ubl_UBLCP1"/>
    <property type="match status" value="1"/>
</dbReference>
<name>A0ABR2YLE0_9CHLO</name>
<gene>
    <name evidence="14" type="ORF">WJX75_008086</name>
</gene>
<dbReference type="NCBIfam" id="TIGR02245">
    <property type="entry name" value="HAD_IIID1"/>
    <property type="match status" value="1"/>
</dbReference>
<dbReference type="InterPro" id="IPR051658">
    <property type="entry name" value="UBLCP1"/>
</dbReference>
<keyword evidence="6" id="KW-0460">Magnesium</keyword>
<evidence type="ECO:0000256" key="4">
    <source>
        <dbReference type="ARBA" id="ARBA00022723"/>
    </source>
</evidence>
<dbReference type="SUPFAM" id="SSF54236">
    <property type="entry name" value="Ubiquitin-like"/>
    <property type="match status" value="1"/>
</dbReference>
<dbReference type="EC" id="3.1.3.16" evidence="3"/>
<evidence type="ECO:0000313" key="15">
    <source>
        <dbReference type="Proteomes" id="UP001491310"/>
    </source>
</evidence>
<evidence type="ECO:0000313" key="14">
    <source>
        <dbReference type="EMBL" id="KAK9907684.1"/>
    </source>
</evidence>
<dbReference type="InterPro" id="IPR011943">
    <property type="entry name" value="HAD-SF_hydro_IIID"/>
</dbReference>
<dbReference type="Pfam" id="PF03031">
    <property type="entry name" value="NIF"/>
    <property type="match status" value="1"/>
</dbReference>
<keyword evidence="15" id="KW-1185">Reference proteome</keyword>
<evidence type="ECO:0000256" key="8">
    <source>
        <dbReference type="ARBA" id="ARBA00023242"/>
    </source>
</evidence>
<feature type="domain" description="FCP1 homology" evidence="13">
    <location>
        <begin position="136"/>
        <end position="296"/>
    </location>
</feature>
<evidence type="ECO:0000256" key="10">
    <source>
        <dbReference type="ARBA" id="ARBA00047761"/>
    </source>
</evidence>
<dbReference type="Gene3D" id="3.40.50.1000">
    <property type="entry name" value="HAD superfamily/HAD-like"/>
    <property type="match status" value="1"/>
</dbReference>
<dbReference type="SUPFAM" id="SSF56784">
    <property type="entry name" value="HAD-like"/>
    <property type="match status" value="1"/>
</dbReference>
<protein>
    <recommendedName>
        <fullName evidence="3">protein-serine/threonine phosphatase</fullName>
        <ecNumber evidence="3">3.1.3.16</ecNumber>
    </recommendedName>
    <alternativeName>
        <fullName evidence="9">Nuclear proteasome inhibitor UBLCP1</fullName>
    </alternativeName>
</protein>
<accession>A0ABR2YLE0</accession>
<dbReference type="InterPro" id="IPR029071">
    <property type="entry name" value="Ubiquitin-like_domsf"/>
</dbReference>
<evidence type="ECO:0000256" key="11">
    <source>
        <dbReference type="ARBA" id="ARBA00048336"/>
    </source>
</evidence>
<dbReference type="PANTHER" id="PTHR48493:SF1">
    <property type="entry name" value="UBIQUITIN-LIKE DOMAIN-CONTAINING CTD PHOSPHATASE 1"/>
    <property type="match status" value="1"/>
</dbReference>
<dbReference type="Gene3D" id="3.10.20.90">
    <property type="entry name" value="Phosphatidylinositol 3-kinase Catalytic Subunit, Chain A, domain 1"/>
    <property type="match status" value="1"/>
</dbReference>
<keyword evidence="7" id="KW-0904">Protein phosphatase</keyword>
<sequence length="322" mass="37169">MSGEVTVKWTSKEMVFKFDEIETVGSLKRKIEEETRVQPKRQKLIGLKAKGGKLATDDVMLTDLALKPGQKIMLMGTPEDVTAELDAMADVAPHVQDDFDLEEGVLQQLDVKDNPDFQEKLQRRIANAPIKVLNQPRPGKKCLVLDIDYTIFDLNSTAERPEELARPYLHEFMTAVYEHYDLIIWSATGMKWIEVKMRELGVSTHPAYKLTAFMDHKCMVTIQTAKHGVFDCKPLPVLWAKMSEYTPDNTIMFDDLRRNFAFNPQNGLVIRPYRRAHLNRSTDRELLYLKTYLLKIASLDSLSSLKHKRWERYIADDLKISH</sequence>
<evidence type="ECO:0000256" key="9">
    <source>
        <dbReference type="ARBA" id="ARBA00032039"/>
    </source>
</evidence>
<comment type="subcellular location">
    <subcellularLocation>
        <location evidence="2">Nucleus</location>
    </subcellularLocation>
</comment>
<dbReference type="EMBL" id="JALJOT010000009">
    <property type="protein sequence ID" value="KAK9907684.1"/>
    <property type="molecule type" value="Genomic_DNA"/>
</dbReference>
<dbReference type="InterPro" id="IPR004274">
    <property type="entry name" value="FCP1_dom"/>
</dbReference>
<keyword evidence="8" id="KW-0539">Nucleus</keyword>
<dbReference type="SMART" id="SM00577">
    <property type="entry name" value="CPDc"/>
    <property type="match status" value="1"/>
</dbReference>
<evidence type="ECO:0000256" key="3">
    <source>
        <dbReference type="ARBA" id="ARBA00013081"/>
    </source>
</evidence>
<evidence type="ECO:0000259" key="12">
    <source>
        <dbReference type="PROSITE" id="PS50053"/>
    </source>
</evidence>
<comment type="catalytic activity">
    <reaction evidence="10">
        <text>O-phospho-L-seryl-[protein] + H2O = L-seryl-[protein] + phosphate</text>
        <dbReference type="Rhea" id="RHEA:20629"/>
        <dbReference type="Rhea" id="RHEA-COMP:9863"/>
        <dbReference type="Rhea" id="RHEA-COMP:11604"/>
        <dbReference type="ChEBI" id="CHEBI:15377"/>
        <dbReference type="ChEBI" id="CHEBI:29999"/>
        <dbReference type="ChEBI" id="CHEBI:43474"/>
        <dbReference type="ChEBI" id="CHEBI:83421"/>
        <dbReference type="EC" id="3.1.3.16"/>
    </reaction>
</comment>
<dbReference type="PROSITE" id="PS50053">
    <property type="entry name" value="UBIQUITIN_2"/>
    <property type="match status" value="1"/>
</dbReference>
<feature type="domain" description="Ubiquitin-like" evidence="12">
    <location>
        <begin position="3"/>
        <end position="75"/>
    </location>
</feature>
<evidence type="ECO:0000256" key="7">
    <source>
        <dbReference type="ARBA" id="ARBA00022912"/>
    </source>
</evidence>
<dbReference type="Proteomes" id="UP001491310">
    <property type="component" value="Unassembled WGS sequence"/>
</dbReference>
<evidence type="ECO:0000256" key="5">
    <source>
        <dbReference type="ARBA" id="ARBA00022801"/>
    </source>
</evidence>
<evidence type="ECO:0000259" key="13">
    <source>
        <dbReference type="PROSITE" id="PS50969"/>
    </source>
</evidence>
<dbReference type="InterPro" id="IPR023214">
    <property type="entry name" value="HAD_sf"/>
</dbReference>
<comment type="catalytic activity">
    <reaction evidence="11">
        <text>O-phospho-L-threonyl-[protein] + H2O = L-threonyl-[protein] + phosphate</text>
        <dbReference type="Rhea" id="RHEA:47004"/>
        <dbReference type="Rhea" id="RHEA-COMP:11060"/>
        <dbReference type="Rhea" id="RHEA-COMP:11605"/>
        <dbReference type="ChEBI" id="CHEBI:15377"/>
        <dbReference type="ChEBI" id="CHEBI:30013"/>
        <dbReference type="ChEBI" id="CHEBI:43474"/>
        <dbReference type="ChEBI" id="CHEBI:61977"/>
        <dbReference type="EC" id="3.1.3.16"/>
    </reaction>
</comment>
<evidence type="ECO:0000256" key="2">
    <source>
        <dbReference type="ARBA" id="ARBA00004123"/>
    </source>
</evidence>
<organism evidence="14 15">
    <name type="scientific">Coccomyxa subellipsoidea</name>
    <dbReference type="NCBI Taxonomy" id="248742"/>
    <lineage>
        <taxon>Eukaryota</taxon>
        <taxon>Viridiplantae</taxon>
        <taxon>Chlorophyta</taxon>
        <taxon>core chlorophytes</taxon>
        <taxon>Trebouxiophyceae</taxon>
        <taxon>Trebouxiophyceae incertae sedis</taxon>
        <taxon>Coccomyxaceae</taxon>
        <taxon>Coccomyxa</taxon>
    </lineage>
</organism>
<dbReference type="InterPro" id="IPR000626">
    <property type="entry name" value="Ubiquitin-like_dom"/>
</dbReference>